<feature type="domain" description="Enoyl reductase (ER)" evidence="11">
    <location>
        <begin position="11"/>
        <end position="322"/>
    </location>
</feature>
<comment type="catalytic activity">
    <reaction evidence="10">
        <text>a 2,3-saturated acyl-[ACP] + NADP(+) = a (2E)-enoyl-[ACP] + NADPH + H(+)</text>
        <dbReference type="Rhea" id="RHEA:22564"/>
        <dbReference type="Rhea" id="RHEA-COMP:9925"/>
        <dbReference type="Rhea" id="RHEA-COMP:9926"/>
        <dbReference type="ChEBI" id="CHEBI:15378"/>
        <dbReference type="ChEBI" id="CHEBI:57783"/>
        <dbReference type="ChEBI" id="CHEBI:58349"/>
        <dbReference type="ChEBI" id="CHEBI:78784"/>
        <dbReference type="ChEBI" id="CHEBI:78785"/>
        <dbReference type="EC" id="1.3.1.104"/>
    </reaction>
</comment>
<keyword evidence="4" id="KW-0521">NADP</keyword>
<dbReference type="Proteomes" id="UP000295722">
    <property type="component" value="Unassembled WGS sequence"/>
</dbReference>
<evidence type="ECO:0000313" key="12">
    <source>
        <dbReference type="EMBL" id="TDG18857.1"/>
    </source>
</evidence>
<dbReference type="PANTHER" id="PTHR43981:SF2">
    <property type="entry name" value="ENOYL-[ACYL-CARRIER-PROTEIN] REDUCTASE, MITOCHONDRIAL"/>
    <property type="match status" value="1"/>
</dbReference>
<evidence type="ECO:0000256" key="4">
    <source>
        <dbReference type="ARBA" id="ARBA00022857"/>
    </source>
</evidence>
<evidence type="ECO:0000256" key="1">
    <source>
        <dbReference type="ARBA" id="ARBA00010371"/>
    </source>
</evidence>
<dbReference type="InterPro" id="IPR020843">
    <property type="entry name" value="ER"/>
</dbReference>
<dbReference type="Pfam" id="PF00107">
    <property type="entry name" value="ADH_zinc_N"/>
    <property type="match status" value="1"/>
</dbReference>
<dbReference type="SMART" id="SM00829">
    <property type="entry name" value="PKS_ER"/>
    <property type="match status" value="1"/>
</dbReference>
<evidence type="ECO:0000256" key="7">
    <source>
        <dbReference type="ARBA" id="ARBA00023098"/>
    </source>
</evidence>
<reference evidence="12 13" key="1">
    <citation type="submission" date="2019-03" db="EMBL/GenBank/DDBJ databases">
        <title>Paraburkholderia sp. 4M-K11, isolated from subtropical forest soil.</title>
        <authorList>
            <person name="Gao Z.-H."/>
            <person name="Qiu L.-H."/>
        </authorList>
    </citation>
    <scope>NUCLEOTIDE SEQUENCE [LARGE SCALE GENOMIC DNA]</scope>
    <source>
        <strain evidence="12 13">4M-K11</strain>
    </source>
</reference>
<gene>
    <name evidence="12" type="ORF">EYW47_32460</name>
</gene>
<evidence type="ECO:0000256" key="10">
    <source>
        <dbReference type="ARBA" id="ARBA00048843"/>
    </source>
</evidence>
<dbReference type="Gene3D" id="3.40.50.720">
    <property type="entry name" value="NAD(P)-binding Rossmann-like Domain"/>
    <property type="match status" value="1"/>
</dbReference>
<organism evidence="12 13">
    <name type="scientific">Paraburkholderia silviterrae</name>
    <dbReference type="NCBI Taxonomy" id="2528715"/>
    <lineage>
        <taxon>Bacteria</taxon>
        <taxon>Pseudomonadati</taxon>
        <taxon>Pseudomonadota</taxon>
        <taxon>Betaproteobacteria</taxon>
        <taxon>Burkholderiales</taxon>
        <taxon>Burkholderiaceae</taxon>
        <taxon>Paraburkholderia</taxon>
    </lineage>
</organism>
<evidence type="ECO:0000256" key="9">
    <source>
        <dbReference type="ARBA" id="ARBA00038963"/>
    </source>
</evidence>
<protein>
    <recommendedName>
        <fullName evidence="9">enoyl-[acyl-carrier-protein] reductase</fullName>
        <ecNumber evidence="9">1.3.1.104</ecNumber>
    </recommendedName>
</protein>
<dbReference type="InterPro" id="IPR051034">
    <property type="entry name" value="Mito_Enoyl-ACP_Reductase"/>
</dbReference>
<dbReference type="EC" id="1.3.1.104" evidence="9"/>
<dbReference type="AlphaFoldDB" id="A0A4R5M0X9"/>
<evidence type="ECO:0000256" key="5">
    <source>
        <dbReference type="ARBA" id="ARBA00022946"/>
    </source>
</evidence>
<evidence type="ECO:0000259" key="11">
    <source>
        <dbReference type="SMART" id="SM00829"/>
    </source>
</evidence>
<comment type="similarity">
    <text evidence="1">Belongs to the zinc-containing alcohol dehydrogenase family. Quinone oxidoreductase subfamily.</text>
</comment>
<keyword evidence="13" id="KW-1185">Reference proteome</keyword>
<dbReference type="OrthoDB" id="9788224at2"/>
<keyword evidence="6" id="KW-0560">Oxidoreductase</keyword>
<evidence type="ECO:0000256" key="8">
    <source>
        <dbReference type="ARBA" id="ARBA00023160"/>
    </source>
</evidence>
<dbReference type="Gene3D" id="3.90.180.10">
    <property type="entry name" value="Medium-chain alcohol dehydrogenases, catalytic domain"/>
    <property type="match status" value="1"/>
</dbReference>
<dbReference type="EMBL" id="SMRP01000026">
    <property type="protein sequence ID" value="TDG18857.1"/>
    <property type="molecule type" value="Genomic_DNA"/>
</dbReference>
<dbReference type="InterPro" id="IPR013149">
    <property type="entry name" value="ADH-like_C"/>
</dbReference>
<evidence type="ECO:0000313" key="13">
    <source>
        <dbReference type="Proteomes" id="UP000295722"/>
    </source>
</evidence>
<dbReference type="PANTHER" id="PTHR43981">
    <property type="entry name" value="ENOYL-[ACYL-CARRIER-PROTEIN] REDUCTASE, MITOCHONDRIAL"/>
    <property type="match status" value="1"/>
</dbReference>
<sequence>MRAIAYNQFGRPDEVLTVVDRPEVSPGPGQIRIRVNLASVHNHDYVTVLGRYGYRPELPAIGGSEAVGVIDATGDGAKLAVGQRVGFLNQSGTWAEQVVVSEAAATPIPETIPDEIATQLLSMPVSALALLNSLRLAEGDWVVQNAANGAVGVTLAKLAQARKLNVLNIVRRPTAIGELAAIGITNTISSEDADWKNHAKALVGDARIASAIDSIGGKAANDLADLLSADGELVIFGSLTGQPLELNGGQLLFKELNVRGFWASRLMQRITPGQRAELYRDVLGFAASGDLVLPVGGIFKFEDVTAAMVAHGTAGRGGKILLRP</sequence>
<dbReference type="SUPFAM" id="SSF51735">
    <property type="entry name" value="NAD(P)-binding Rossmann-fold domains"/>
    <property type="match status" value="1"/>
</dbReference>
<evidence type="ECO:0000256" key="6">
    <source>
        <dbReference type="ARBA" id="ARBA00023002"/>
    </source>
</evidence>
<name>A0A4R5M0X9_9BURK</name>
<dbReference type="InterPro" id="IPR013154">
    <property type="entry name" value="ADH-like_N"/>
</dbReference>
<proteinExistence type="inferred from homology"/>
<accession>A0A4R5M0X9</accession>
<keyword evidence="7" id="KW-0443">Lipid metabolism</keyword>
<keyword evidence="5" id="KW-0809">Transit peptide</keyword>
<dbReference type="InterPro" id="IPR036291">
    <property type="entry name" value="NAD(P)-bd_dom_sf"/>
</dbReference>
<keyword evidence="3" id="KW-0276">Fatty acid metabolism</keyword>
<dbReference type="RefSeq" id="WP_133198909.1">
    <property type="nucleotide sequence ID" value="NZ_JBHUCW010000046.1"/>
</dbReference>
<dbReference type="Pfam" id="PF08240">
    <property type="entry name" value="ADH_N"/>
    <property type="match status" value="1"/>
</dbReference>
<dbReference type="GO" id="GO:0141148">
    <property type="term" value="F:enoyl-[acyl-carrier-protein] reductase (NADPH) activity"/>
    <property type="evidence" value="ECO:0007669"/>
    <property type="project" value="UniProtKB-EC"/>
</dbReference>
<comment type="caution">
    <text evidence="12">The sequence shown here is derived from an EMBL/GenBank/DDBJ whole genome shotgun (WGS) entry which is preliminary data.</text>
</comment>
<keyword evidence="8" id="KW-0275">Fatty acid biosynthesis</keyword>
<evidence type="ECO:0000256" key="2">
    <source>
        <dbReference type="ARBA" id="ARBA00022516"/>
    </source>
</evidence>
<dbReference type="InterPro" id="IPR011032">
    <property type="entry name" value="GroES-like_sf"/>
</dbReference>
<dbReference type="SUPFAM" id="SSF50129">
    <property type="entry name" value="GroES-like"/>
    <property type="match status" value="1"/>
</dbReference>
<evidence type="ECO:0000256" key="3">
    <source>
        <dbReference type="ARBA" id="ARBA00022832"/>
    </source>
</evidence>
<dbReference type="GO" id="GO:0006633">
    <property type="term" value="P:fatty acid biosynthetic process"/>
    <property type="evidence" value="ECO:0007669"/>
    <property type="project" value="UniProtKB-KW"/>
</dbReference>
<keyword evidence="2" id="KW-0444">Lipid biosynthesis</keyword>